<dbReference type="InterPro" id="IPR001107">
    <property type="entry name" value="Band_7"/>
</dbReference>
<feature type="domain" description="Band 7" evidence="8">
    <location>
        <begin position="51"/>
        <end position="239"/>
    </location>
</feature>
<keyword evidence="10" id="KW-1185">Reference proteome</keyword>
<protein>
    <recommendedName>
        <fullName evidence="6">Protein HflC</fullName>
    </recommendedName>
</protein>
<comment type="function">
    <text evidence="6">HflC and HflK could regulate a protease.</text>
</comment>
<proteinExistence type="inferred from homology"/>
<comment type="similarity">
    <text evidence="2 6">Belongs to the band 7/mec-2 family. HflC subfamily.</text>
</comment>
<dbReference type="PANTHER" id="PTHR42911:SF1">
    <property type="entry name" value="MODULATOR OF FTSH PROTEASE HFLC"/>
    <property type="match status" value="1"/>
</dbReference>
<evidence type="ECO:0000256" key="7">
    <source>
        <dbReference type="SAM" id="Phobius"/>
    </source>
</evidence>
<dbReference type="AlphaFoldDB" id="A0A3P7SB81"/>
<dbReference type="SUPFAM" id="SSF117892">
    <property type="entry name" value="Band 7/SPFH domain"/>
    <property type="match status" value="1"/>
</dbReference>
<dbReference type="SMART" id="SM00244">
    <property type="entry name" value="PHB"/>
    <property type="match status" value="1"/>
</dbReference>
<dbReference type="CDD" id="cd03405">
    <property type="entry name" value="SPFH_HflC"/>
    <property type="match status" value="1"/>
</dbReference>
<sequence length="341" mass="39049">MDPNQNQNETQFNPKAEFDKNVERAKKEVKKNMRYGILGFIVILAIIFLSNCFYIVREDEVATVRQLGEITRIVVDATNTEAQLQNDLDPRFKDVIVDTQKGLKFKIPFITTVEKDTSKLLTYFSNTANINTQDKIKYDINMYAQWRITHPGIFNTSLGTVTRANSKIDEITYAVVIDRINRLNSLDFLANKDALYDILESARQELNVNLANQGIMLIDIDVYRTILPPSNIASTYEKMVQERAAIAQQIRSEGLEFYQNTVADTDRNVAEINAGAIQETETIKGLADSEALEIYASGFSKDPEFYEFWRTLRSYERVIDADTVIYLDRNNSYLEFFSGGQ</sequence>
<dbReference type="EMBL" id="LR130778">
    <property type="protein sequence ID" value="VDN49079.1"/>
    <property type="molecule type" value="Genomic_DNA"/>
</dbReference>
<evidence type="ECO:0000256" key="4">
    <source>
        <dbReference type="ARBA" id="ARBA00022989"/>
    </source>
</evidence>
<dbReference type="Gene3D" id="3.30.479.30">
    <property type="entry name" value="Band 7 domain"/>
    <property type="match status" value="1"/>
</dbReference>
<dbReference type="PIRSF" id="PIRSF005651">
    <property type="entry name" value="HflC"/>
    <property type="match status" value="1"/>
</dbReference>
<keyword evidence="3 7" id="KW-0812">Transmembrane</keyword>
<evidence type="ECO:0000256" key="2">
    <source>
        <dbReference type="ARBA" id="ARBA00007862"/>
    </source>
</evidence>
<dbReference type="PANTHER" id="PTHR42911">
    <property type="entry name" value="MODULATOR OF FTSH PROTEASE HFLC"/>
    <property type="match status" value="1"/>
</dbReference>
<evidence type="ECO:0000256" key="5">
    <source>
        <dbReference type="ARBA" id="ARBA00023136"/>
    </source>
</evidence>
<dbReference type="Pfam" id="PF01145">
    <property type="entry name" value="Band_7"/>
    <property type="match status" value="1"/>
</dbReference>
<name>A0A3P7SB81_9FIRM</name>
<keyword evidence="5 7" id="KW-0472">Membrane</keyword>
<dbReference type="KEGG" id="cbar:PATL70BA_3158"/>
<gene>
    <name evidence="9" type="ORF">PATL70BA_3158</name>
</gene>
<dbReference type="OrthoDB" id="9809197at2"/>
<accession>A0A3P7SB81</accession>
<evidence type="ECO:0000256" key="3">
    <source>
        <dbReference type="ARBA" id="ARBA00022692"/>
    </source>
</evidence>
<comment type="subcellular location">
    <subcellularLocation>
        <location evidence="1">Membrane</location>
    </subcellularLocation>
</comment>
<organism evidence="9 10">
    <name type="scientific">Petrocella atlantisensis</name>
    <dbReference type="NCBI Taxonomy" id="2173034"/>
    <lineage>
        <taxon>Bacteria</taxon>
        <taxon>Bacillati</taxon>
        <taxon>Bacillota</taxon>
        <taxon>Clostridia</taxon>
        <taxon>Lachnospirales</taxon>
        <taxon>Vallitaleaceae</taxon>
        <taxon>Petrocella</taxon>
    </lineage>
</organism>
<evidence type="ECO:0000259" key="8">
    <source>
        <dbReference type="SMART" id="SM00244"/>
    </source>
</evidence>
<dbReference type="RefSeq" id="WP_125138115.1">
    <property type="nucleotide sequence ID" value="NZ_LR130778.1"/>
</dbReference>
<dbReference type="GO" id="GO:0016020">
    <property type="term" value="C:membrane"/>
    <property type="evidence" value="ECO:0007669"/>
    <property type="project" value="UniProtKB-SubCell"/>
</dbReference>
<keyword evidence="4 7" id="KW-1133">Transmembrane helix</keyword>
<dbReference type="InterPro" id="IPR036013">
    <property type="entry name" value="Band_7/SPFH_dom_sf"/>
</dbReference>
<evidence type="ECO:0000313" key="9">
    <source>
        <dbReference type="EMBL" id="VDN49079.1"/>
    </source>
</evidence>
<dbReference type="InterPro" id="IPR010200">
    <property type="entry name" value="HflC"/>
</dbReference>
<evidence type="ECO:0000256" key="6">
    <source>
        <dbReference type="PIRNR" id="PIRNR005651"/>
    </source>
</evidence>
<feature type="transmembrane region" description="Helical" evidence="7">
    <location>
        <begin position="35"/>
        <end position="56"/>
    </location>
</feature>
<reference evidence="9 10" key="1">
    <citation type="submission" date="2018-09" db="EMBL/GenBank/DDBJ databases">
        <authorList>
            <person name="Postec A."/>
        </authorList>
    </citation>
    <scope>NUCLEOTIDE SEQUENCE [LARGE SCALE GENOMIC DNA]</scope>
    <source>
        <strain evidence="9">70B-A</strain>
    </source>
</reference>
<evidence type="ECO:0000256" key="1">
    <source>
        <dbReference type="ARBA" id="ARBA00004370"/>
    </source>
</evidence>
<evidence type="ECO:0000313" key="10">
    <source>
        <dbReference type="Proteomes" id="UP000279029"/>
    </source>
</evidence>
<dbReference type="Proteomes" id="UP000279029">
    <property type="component" value="Chromosome"/>
</dbReference>